<dbReference type="Proteomes" id="UP000285301">
    <property type="component" value="Unassembled WGS sequence"/>
</dbReference>
<comment type="caution">
    <text evidence="1">The sequence shown here is derived from an EMBL/GenBank/DDBJ whole genome shotgun (WGS) entry which is preliminary data.</text>
</comment>
<dbReference type="SUPFAM" id="SSF57756">
    <property type="entry name" value="Retrovirus zinc finger-like domains"/>
    <property type="match status" value="1"/>
</dbReference>
<evidence type="ECO:0000313" key="2">
    <source>
        <dbReference type="Proteomes" id="UP000285301"/>
    </source>
</evidence>
<dbReference type="EMBL" id="NCKU01005695">
    <property type="protein sequence ID" value="RWS04260.1"/>
    <property type="molecule type" value="Genomic_DNA"/>
</dbReference>
<organism evidence="1 2">
    <name type="scientific">Dinothrombium tinctorium</name>
    <dbReference type="NCBI Taxonomy" id="1965070"/>
    <lineage>
        <taxon>Eukaryota</taxon>
        <taxon>Metazoa</taxon>
        <taxon>Ecdysozoa</taxon>
        <taxon>Arthropoda</taxon>
        <taxon>Chelicerata</taxon>
        <taxon>Arachnida</taxon>
        <taxon>Acari</taxon>
        <taxon>Acariformes</taxon>
        <taxon>Trombidiformes</taxon>
        <taxon>Prostigmata</taxon>
        <taxon>Anystina</taxon>
        <taxon>Parasitengona</taxon>
        <taxon>Trombidioidea</taxon>
        <taxon>Trombidiidae</taxon>
        <taxon>Dinothrombium</taxon>
    </lineage>
</organism>
<sequence length="419" mass="48248">MQGWPKIYEEAKFFPEPIKWPVIGGKKKKPNKATPNQLKQDSVNTATFFKINRTFLYKINFREVQIKYNVFIESHGGTKPWRYASMRGSPQNRNEALRYLQNIRPFSVQVVQLLDDVHCFLCLENGHISSQCKSCSYCSSSDHYFVHCRYNPHYVPPEDVIPKANPNTMAKSGGKTNHELRILRKQIRFAVMPCAREIAYYNMDIEACKKRKYLVNNTFAMNVGKCETGDAFNAVEVVIEGFFYQIHVDLAYKAIIDQSKICKSAPSEHLSISVSEMKAHGKPLSQVKQEVLQLLGAQKSVVFTHSGAADFISLGITNWELEMAGIKLVDLAELRINGFTHLGPKNEKLKLRDLYFCYHKQGFSRGNTRAIYKLGRDVFLFWQENKRLKTYEEMTEKINRAKARGVLKVHDIKNMLNIK</sequence>
<dbReference type="GO" id="GO:0008270">
    <property type="term" value="F:zinc ion binding"/>
    <property type="evidence" value="ECO:0007669"/>
    <property type="project" value="InterPro"/>
</dbReference>
<evidence type="ECO:0008006" key="3">
    <source>
        <dbReference type="Google" id="ProtNLM"/>
    </source>
</evidence>
<name>A0A443QMM4_9ACAR</name>
<dbReference type="GO" id="GO:0003676">
    <property type="term" value="F:nucleic acid binding"/>
    <property type="evidence" value="ECO:0007669"/>
    <property type="project" value="InterPro"/>
</dbReference>
<evidence type="ECO:0000313" key="1">
    <source>
        <dbReference type="EMBL" id="RWS04260.1"/>
    </source>
</evidence>
<gene>
    <name evidence="1" type="ORF">B4U79_16428</name>
</gene>
<reference evidence="1 2" key="1">
    <citation type="journal article" date="2018" name="Gigascience">
        <title>Genomes of trombidid mites reveal novel predicted allergens and laterally-transferred genes associated with secondary metabolism.</title>
        <authorList>
            <person name="Dong X."/>
            <person name="Chaisiri K."/>
            <person name="Xia D."/>
            <person name="Armstrong S.D."/>
            <person name="Fang Y."/>
            <person name="Donnelly M.J."/>
            <person name="Kadowaki T."/>
            <person name="McGarry J.W."/>
            <person name="Darby A.C."/>
            <person name="Makepeace B.L."/>
        </authorList>
    </citation>
    <scope>NUCLEOTIDE SEQUENCE [LARGE SCALE GENOMIC DNA]</scope>
    <source>
        <strain evidence="1">UoL-WK</strain>
    </source>
</reference>
<dbReference type="InterPro" id="IPR036875">
    <property type="entry name" value="Znf_CCHC_sf"/>
</dbReference>
<accession>A0A443QMM4</accession>
<protein>
    <recommendedName>
        <fullName evidence="3">CCHC-type domain-containing protein</fullName>
    </recommendedName>
</protein>
<proteinExistence type="predicted"/>
<keyword evidence="2" id="KW-1185">Reference proteome</keyword>
<dbReference type="AlphaFoldDB" id="A0A443QMM4"/>